<dbReference type="EMBL" id="DS268435">
    <property type="protein sequence ID" value="EFO98608.1"/>
    <property type="molecule type" value="Genomic_DNA"/>
</dbReference>
<dbReference type="FunCoup" id="E3MCZ9">
    <property type="interactions" value="1764"/>
</dbReference>
<name>E3MCZ9_CAERE</name>
<dbReference type="HOGENOM" id="CLU_171309_0_0_1"/>
<dbReference type="AlphaFoldDB" id="E3MCZ9"/>
<dbReference type="Proteomes" id="UP000008281">
    <property type="component" value="Unassembled WGS sequence"/>
</dbReference>
<evidence type="ECO:0000256" key="1">
    <source>
        <dbReference type="SAM" id="MobiDB-lite"/>
    </source>
</evidence>
<dbReference type="InParanoid" id="E3MCZ9"/>
<keyword evidence="3" id="KW-1185">Reference proteome</keyword>
<feature type="region of interest" description="Disordered" evidence="1">
    <location>
        <begin position="94"/>
        <end position="121"/>
    </location>
</feature>
<dbReference type="CTD" id="9807623"/>
<dbReference type="OrthoDB" id="5846911at2759"/>
<dbReference type="OMA" id="DSDPFDR"/>
<sequence length="121" mass="13301">MENSPENIKHDMPVGSEEDVEDELASPNLYEESMAEITLNETRGEGPGGHDSDPFDRSGEYDEDVNLEAPPPITPDIPEISTEVLVSLRNRVANSEASSIDIRNPFDDSDQNKKTELSPSS</sequence>
<protein>
    <submittedName>
        <fullName evidence="2">Uncharacterized protein</fullName>
    </submittedName>
</protein>
<proteinExistence type="predicted"/>
<evidence type="ECO:0000313" key="2">
    <source>
        <dbReference type="EMBL" id="EFO98608.1"/>
    </source>
</evidence>
<reference evidence="2" key="1">
    <citation type="submission" date="2007-07" db="EMBL/GenBank/DDBJ databases">
        <title>PCAP assembly of the Caenorhabditis remanei genome.</title>
        <authorList>
            <consortium name="The Caenorhabditis remanei Sequencing Consortium"/>
            <person name="Wilson R.K."/>
        </authorList>
    </citation>
    <scope>NUCLEOTIDE SEQUENCE [LARGE SCALE GENOMIC DNA]</scope>
    <source>
        <strain evidence="2">PB4641</strain>
    </source>
</reference>
<gene>
    <name evidence="2" type="ORF">CRE_20265</name>
</gene>
<accession>E3MCZ9</accession>
<organism evidence="3">
    <name type="scientific">Caenorhabditis remanei</name>
    <name type="common">Caenorhabditis vulgaris</name>
    <dbReference type="NCBI Taxonomy" id="31234"/>
    <lineage>
        <taxon>Eukaryota</taxon>
        <taxon>Metazoa</taxon>
        <taxon>Ecdysozoa</taxon>
        <taxon>Nematoda</taxon>
        <taxon>Chromadorea</taxon>
        <taxon>Rhabditida</taxon>
        <taxon>Rhabditina</taxon>
        <taxon>Rhabditomorpha</taxon>
        <taxon>Rhabditoidea</taxon>
        <taxon>Rhabditidae</taxon>
        <taxon>Peloderinae</taxon>
        <taxon>Caenorhabditis</taxon>
    </lineage>
</organism>
<feature type="compositionally biased region" description="Basic and acidic residues" evidence="1">
    <location>
        <begin position="42"/>
        <end position="60"/>
    </location>
</feature>
<dbReference type="KEGG" id="crq:GCK72_010100"/>
<dbReference type="GeneID" id="9807623"/>
<feature type="region of interest" description="Disordered" evidence="1">
    <location>
        <begin position="1"/>
        <end position="80"/>
    </location>
</feature>
<feature type="compositionally biased region" description="Basic and acidic residues" evidence="1">
    <location>
        <begin position="104"/>
        <end position="121"/>
    </location>
</feature>
<dbReference type="RefSeq" id="XP_003106082.2">
    <property type="nucleotide sequence ID" value="XM_003106034.2"/>
</dbReference>
<evidence type="ECO:0000313" key="3">
    <source>
        <dbReference type="Proteomes" id="UP000008281"/>
    </source>
</evidence>
<dbReference type="eggNOG" id="ENOG502TIK5">
    <property type="taxonomic scope" value="Eukaryota"/>
</dbReference>